<comment type="caution">
    <text evidence="1">The sequence shown here is derived from an EMBL/GenBank/DDBJ whole genome shotgun (WGS) entry which is preliminary data.</text>
</comment>
<evidence type="ECO:0008006" key="3">
    <source>
        <dbReference type="Google" id="ProtNLM"/>
    </source>
</evidence>
<dbReference type="SMART" id="SM00671">
    <property type="entry name" value="SEL1"/>
    <property type="match status" value="1"/>
</dbReference>
<dbReference type="AlphaFoldDB" id="A0A2N1MPN6"/>
<dbReference type="Pfam" id="PF08238">
    <property type="entry name" value="Sel1"/>
    <property type="match status" value="1"/>
</dbReference>
<proteinExistence type="predicted"/>
<dbReference type="SUPFAM" id="SSF81901">
    <property type="entry name" value="HCP-like"/>
    <property type="match status" value="1"/>
</dbReference>
<evidence type="ECO:0000313" key="1">
    <source>
        <dbReference type="EMBL" id="PKK63595.1"/>
    </source>
</evidence>
<dbReference type="InterPro" id="IPR011990">
    <property type="entry name" value="TPR-like_helical_dom_sf"/>
</dbReference>
<feature type="non-terminal residue" evidence="1">
    <location>
        <position position="1"/>
    </location>
</feature>
<accession>A0A2N1MPN6</accession>
<reference evidence="1 2" key="1">
    <citation type="submission" date="2016-04" db="EMBL/GenBank/DDBJ databases">
        <title>Genome analyses suggest a sexual origin of heterokaryosis in a supposedly ancient asexual fungus.</title>
        <authorList>
            <person name="Ropars J."/>
            <person name="Sedzielewska K."/>
            <person name="Noel J."/>
            <person name="Charron P."/>
            <person name="Farinelli L."/>
            <person name="Marton T."/>
            <person name="Kruger M."/>
            <person name="Pelin A."/>
            <person name="Brachmann A."/>
            <person name="Corradi N."/>
        </authorList>
    </citation>
    <scope>NUCLEOTIDE SEQUENCE [LARGE SCALE GENOMIC DNA]</scope>
    <source>
        <strain evidence="1 2">C2</strain>
    </source>
</reference>
<dbReference type="Gene3D" id="1.25.40.10">
    <property type="entry name" value="Tetratricopeptide repeat domain"/>
    <property type="match status" value="1"/>
</dbReference>
<protein>
    <recommendedName>
        <fullName evidence="3">HCP-like protein</fullName>
    </recommendedName>
</protein>
<reference evidence="1 2" key="2">
    <citation type="submission" date="2017-10" db="EMBL/GenBank/DDBJ databases">
        <title>Extensive intraspecific genome diversity in a model arbuscular mycorrhizal fungus.</title>
        <authorList>
            <person name="Chen E.C.H."/>
            <person name="Morin E."/>
            <person name="Baudet D."/>
            <person name="Noel J."/>
            <person name="Ndikumana S."/>
            <person name="Charron P."/>
            <person name="St-Onge C."/>
            <person name="Giorgi J."/>
            <person name="Grigoriev I.V."/>
            <person name="Roux C."/>
            <person name="Martin F.M."/>
            <person name="Corradi N."/>
        </authorList>
    </citation>
    <scope>NUCLEOTIDE SEQUENCE [LARGE SCALE GENOMIC DNA]</scope>
    <source>
        <strain evidence="1 2">C2</strain>
    </source>
</reference>
<sequence>IAQYNLALMYENGEGIVKDIDQAIYWYKKSGQGYQDAQKLINLLIRGSTWYCCQTRKPISLNNSHF</sequence>
<dbReference type="Proteomes" id="UP000233469">
    <property type="component" value="Unassembled WGS sequence"/>
</dbReference>
<evidence type="ECO:0000313" key="2">
    <source>
        <dbReference type="Proteomes" id="UP000233469"/>
    </source>
</evidence>
<dbReference type="EMBL" id="LLXL01001614">
    <property type="protein sequence ID" value="PKK63595.1"/>
    <property type="molecule type" value="Genomic_DNA"/>
</dbReference>
<organism evidence="1 2">
    <name type="scientific">Rhizophagus irregularis</name>
    <dbReference type="NCBI Taxonomy" id="588596"/>
    <lineage>
        <taxon>Eukaryota</taxon>
        <taxon>Fungi</taxon>
        <taxon>Fungi incertae sedis</taxon>
        <taxon>Mucoromycota</taxon>
        <taxon>Glomeromycotina</taxon>
        <taxon>Glomeromycetes</taxon>
        <taxon>Glomerales</taxon>
        <taxon>Glomeraceae</taxon>
        <taxon>Rhizophagus</taxon>
    </lineage>
</organism>
<dbReference type="InterPro" id="IPR006597">
    <property type="entry name" value="Sel1-like"/>
</dbReference>
<name>A0A2N1MPN6_9GLOM</name>
<gene>
    <name evidence="1" type="ORF">RhiirC2_758065</name>
</gene>